<dbReference type="EMBL" id="NWSH01000413">
    <property type="protein sequence ID" value="PCG76560.1"/>
    <property type="molecule type" value="Genomic_DNA"/>
</dbReference>
<dbReference type="InterPro" id="IPR000674">
    <property type="entry name" value="Ald_Oxase/Xan_DH_a/b"/>
</dbReference>
<dbReference type="Gene3D" id="3.10.20.30">
    <property type="match status" value="1"/>
</dbReference>
<dbReference type="InterPro" id="IPR036683">
    <property type="entry name" value="CO_DH_flav_C_dom_sf"/>
</dbReference>
<dbReference type="SMART" id="SM01008">
    <property type="entry name" value="Ald_Xan_dh_C"/>
    <property type="match status" value="2"/>
</dbReference>
<dbReference type="InterPro" id="IPR016166">
    <property type="entry name" value="FAD-bd_PCMH"/>
</dbReference>
<comment type="cofactor">
    <cofactor evidence="1">
        <name>Mo-molybdopterin</name>
        <dbReference type="ChEBI" id="CHEBI:71302"/>
    </cofactor>
</comment>
<dbReference type="InterPro" id="IPR006058">
    <property type="entry name" value="2Fe2S_fd_BS"/>
</dbReference>
<dbReference type="InterPro" id="IPR046867">
    <property type="entry name" value="AldOxase/xan_DH_MoCoBD2"/>
</dbReference>
<dbReference type="SUPFAM" id="SSF56176">
    <property type="entry name" value="FAD-binding/transporter-associated domain-like"/>
    <property type="match status" value="1"/>
</dbReference>
<comment type="subunit">
    <text evidence="5">Homodimer.</text>
</comment>
<gene>
    <name evidence="21" type="ORF">B5V51_9170</name>
</gene>
<evidence type="ECO:0000256" key="16">
    <source>
        <dbReference type="ARBA" id="ARBA00034078"/>
    </source>
</evidence>
<keyword evidence="8" id="KW-0001">2Fe-2S</keyword>
<dbReference type="FunFam" id="3.90.1170.50:FF:000003">
    <property type="entry name" value="Aldehyde oxidase"/>
    <property type="match status" value="2"/>
</dbReference>
<dbReference type="Pfam" id="PF01799">
    <property type="entry name" value="Fer2_2"/>
    <property type="match status" value="1"/>
</dbReference>
<evidence type="ECO:0000259" key="19">
    <source>
        <dbReference type="PROSITE" id="PS51085"/>
    </source>
</evidence>
<dbReference type="STRING" id="7102.A0A2A4JYR8"/>
<evidence type="ECO:0000256" key="4">
    <source>
        <dbReference type="ARBA" id="ARBA00006849"/>
    </source>
</evidence>
<dbReference type="InterPro" id="IPR036010">
    <property type="entry name" value="2Fe-2S_ferredoxin-like_sf"/>
</dbReference>
<keyword evidence="10" id="KW-0274">FAD</keyword>
<dbReference type="PROSITE" id="PS51085">
    <property type="entry name" value="2FE2S_FER_2"/>
    <property type="match status" value="1"/>
</dbReference>
<evidence type="ECO:0000313" key="21">
    <source>
        <dbReference type="EMBL" id="PCG76560.1"/>
    </source>
</evidence>
<dbReference type="SUPFAM" id="SSF54292">
    <property type="entry name" value="2Fe-2S ferredoxin-like"/>
    <property type="match status" value="1"/>
</dbReference>
<dbReference type="Pfam" id="PF00111">
    <property type="entry name" value="Fer2"/>
    <property type="match status" value="1"/>
</dbReference>
<dbReference type="FunFam" id="3.30.365.10:FF:000001">
    <property type="entry name" value="Xanthine dehydrogenase oxidase"/>
    <property type="match status" value="2"/>
</dbReference>
<dbReference type="GO" id="GO:0005777">
    <property type="term" value="C:peroxisome"/>
    <property type="evidence" value="ECO:0007669"/>
    <property type="project" value="UniProtKB-SubCell"/>
</dbReference>
<keyword evidence="13" id="KW-0411">Iron-sulfur</keyword>
<dbReference type="Gene3D" id="3.30.365.10">
    <property type="entry name" value="Aldehyde oxidase/xanthine dehydrogenase, molybdopterin binding domain"/>
    <property type="match status" value="5"/>
</dbReference>
<dbReference type="GO" id="GO:0071949">
    <property type="term" value="F:FAD binding"/>
    <property type="evidence" value="ECO:0007669"/>
    <property type="project" value="InterPro"/>
</dbReference>
<feature type="domain" description="2Fe-2S ferredoxin-type" evidence="19">
    <location>
        <begin position="2"/>
        <end position="90"/>
    </location>
</feature>
<reference evidence="21" key="1">
    <citation type="submission" date="2017-09" db="EMBL/GenBank/DDBJ databases">
        <title>Contemporary evolution of a Lepidopteran species, Heliothis virescens, in response to modern agricultural practices.</title>
        <authorList>
            <person name="Fritz M.L."/>
            <person name="Deyonke A.M."/>
            <person name="Papanicolaou A."/>
            <person name="Micinski S."/>
            <person name="Westbrook J."/>
            <person name="Gould F."/>
        </authorList>
    </citation>
    <scope>NUCLEOTIDE SEQUENCE [LARGE SCALE GENOMIC DNA]</scope>
    <source>
        <strain evidence="21">HvINT-</strain>
        <tissue evidence="21">Whole body</tissue>
    </source>
</reference>
<evidence type="ECO:0000256" key="9">
    <source>
        <dbReference type="ARBA" id="ARBA00022723"/>
    </source>
</evidence>
<feature type="domain" description="FAD-binding PCMH-type" evidence="20">
    <location>
        <begin position="228"/>
        <end position="406"/>
    </location>
</feature>
<dbReference type="PROSITE" id="PS00197">
    <property type="entry name" value="2FE2S_FER_1"/>
    <property type="match status" value="1"/>
</dbReference>
<keyword evidence="15" id="KW-0576">Peroxisome</keyword>
<dbReference type="InterPro" id="IPR002346">
    <property type="entry name" value="Mopterin_DH_FAD-bd"/>
</dbReference>
<dbReference type="SUPFAM" id="SSF56003">
    <property type="entry name" value="Molybdenum cofactor-binding domain"/>
    <property type="match status" value="2"/>
</dbReference>
<keyword evidence="9" id="KW-0479">Metal-binding</keyword>
<dbReference type="FunFam" id="3.30.390.50:FF:000003">
    <property type="entry name" value="Aldehyde oxidase1"/>
    <property type="match status" value="2"/>
</dbReference>
<dbReference type="InterPro" id="IPR036856">
    <property type="entry name" value="Ald_Oxase/Xan_DH_a/b_sf"/>
</dbReference>
<evidence type="ECO:0000256" key="11">
    <source>
        <dbReference type="ARBA" id="ARBA00023002"/>
    </source>
</evidence>
<dbReference type="Pfam" id="PF20256">
    <property type="entry name" value="MoCoBD_2"/>
    <property type="match status" value="1"/>
</dbReference>
<name>A0A2A4JYR8_HELVI</name>
<evidence type="ECO:0000256" key="15">
    <source>
        <dbReference type="ARBA" id="ARBA00023140"/>
    </source>
</evidence>
<evidence type="ECO:0000256" key="12">
    <source>
        <dbReference type="ARBA" id="ARBA00023004"/>
    </source>
</evidence>
<dbReference type="InterPro" id="IPR005107">
    <property type="entry name" value="CO_DH_flav_C"/>
</dbReference>
<dbReference type="InterPro" id="IPR012675">
    <property type="entry name" value="Beta-grasp_dom_sf"/>
</dbReference>
<evidence type="ECO:0000256" key="5">
    <source>
        <dbReference type="ARBA" id="ARBA00011738"/>
    </source>
</evidence>
<comment type="caution">
    <text evidence="21">The sequence shown here is derived from an EMBL/GenBank/DDBJ whole genome shotgun (WGS) entry which is preliminary data.</text>
</comment>
<evidence type="ECO:0000256" key="3">
    <source>
        <dbReference type="ARBA" id="ARBA00004275"/>
    </source>
</evidence>
<evidence type="ECO:0000256" key="2">
    <source>
        <dbReference type="ARBA" id="ARBA00001974"/>
    </source>
</evidence>
<dbReference type="FunFam" id="3.30.465.10:FF:000013">
    <property type="entry name" value="Aldehyde oxidase"/>
    <property type="match status" value="1"/>
</dbReference>
<dbReference type="GO" id="GO:0050302">
    <property type="term" value="F:indole-3-acetaldehyde oxidase activity"/>
    <property type="evidence" value="ECO:0007669"/>
    <property type="project" value="UniProtKB-EC"/>
</dbReference>
<evidence type="ECO:0000256" key="1">
    <source>
        <dbReference type="ARBA" id="ARBA00001924"/>
    </source>
</evidence>
<comment type="cofactor">
    <cofactor evidence="2">
        <name>FAD</name>
        <dbReference type="ChEBI" id="CHEBI:57692"/>
    </cofactor>
</comment>
<dbReference type="Pfam" id="PF02738">
    <property type="entry name" value="MoCoBD_1"/>
    <property type="match status" value="2"/>
</dbReference>
<evidence type="ECO:0000256" key="18">
    <source>
        <dbReference type="ARBA" id="ARBA00072265"/>
    </source>
</evidence>
<keyword evidence="11" id="KW-0560">Oxidoreductase</keyword>
<sequence length="1699" mass="188586">MAAIKFKINGKEYTVDGKFGPDVSLNEYIRTVAELRGTKAMCHEGGCGACVVAVRAPLPPDNQLKTFAVNSCLVSVLSCHGWEVTTVEGIGNRIKGYHDIQSRLAKFNGTQCGFCTPGWVMNMYSLYESKNKTLTSVEVENSFASNMCRCTGYRPIADAFKTFAKDADQKLLDKLCDLEDLAVFKPCGLGCAKKCSHKDKCLKDDNNDEKENELREFVHVSDEKMLIVEAGNHKWYKAYNLSDVFKAMSVGDYKLVAGNTGQGIYHVTEYPTNVIDIFNVAEIKGHNIDVNLVLGAGMPLSEMMEIFLKLSAEKEEFSYLKQFYDHMDLVAHIPVRNIGTIGGNLYLKHFKNEFQSDVFLLFETVGAMVTIAESAYKDVSMKMTEFLKTPMQGKIIKNVMLPPLSHCCSVKTYKIMPRSQNAHAVVNAGYLFKFKENTNIVERASLVYGSISETFIHASKTEQALVGKDLFTNETLQLALKSLYDEIVPVEAQPEPSAAYRKMLAVTLFYKAILSLCPSDKMNPTYKSGGEAIKRHSSKGMQSFETDKSIWPLNQPIPKIEALVQCSGEAVFANDLPGVNNEVFAAFVTADTLPGSVIEDFDTSEAFKLPGVVAFYSAKDIPGDNVFTPSNIPYMSDKEEILCEKKVKFYGQPAGIIVADREKTANKAAQLVKIKYSSTKSTPLLSINQVLESPEKTKRVRADQTIEPTDVGHDVKTVIFGEMKLEEQYHYYMEPQTCVAKPTEDGMEVFSSTQWLDLVNVAVAQTLKVPVNSINVIVRRVGGAYGGKISRSAQVACSTALVTHLLNRTCRMILPMQTNMKSIGKRIPTKSNFEIMPRSQNAHAVVNAGYLFKFKENTNIVERASLVYGSISETFIHASKTEQALVGKDLFTNETLQLALKSLYDEIVPVEAQPEPSAAYRKMLAVTLFYKAILSLCPSDKMNPTYKSGGEAIKRHSSKGMQSFETDKSIWPLNQPIPKIEALVQCSGEAVFANDLPGVNNEVFAAFVTADTLPGSVIEDFDTSEAFKLPGVVAFYSAKDIPGDNVFTPSNIPYMSDKEEILCEKKVKFYGQPAGIIVADREKTANKAAQLVKIKYSSTKSTPLLSINQVLESPEKTKRVRADQTIEPTDVGHDVKTVIFGEMKLEEQYHYYMEPQTCVAKPTEDGMEVFSSTQWLDLVNVAVAQTLKVPVNSINVIVRRVGGAYGGKISRSAQVACSTALVTHLLNRTCRMILPMQTNMKSIGKRIPTKSNFEIGVNAQGEIQYLKNTFYQDGGCSYNETLTMLTIHHFYNCYNHKRWYISSNSVLTDKPSNTWCRAPFSAEGVAMIELIMERIAFSLRLDPIEVRLLNMVGTENNPIPELINQLRTDANYDDRKKQVEEFNKNNRWRKRAIKLIPLTVDIFYTGSFNAIVSIYHGDGSVVLTHGGIEMGQGINTKAAQVCAYALGIPLEKISVKPSNSLTSPNAIVTGGSVGSECVVFATKKACELLNEKLKPIREKMDNPSWEVLIEQAYGDGVDLQASAIFSLSDTKPYDVYAVGILELEVDILTGNHDILRVDILEDTGRSLSPEIDVAQIEGAFIMGLGYWTSEKMVYDGLTGKLLTDRTWTYKIPGIKDIPADMRIYFRRNGKNDVGVLQSKATGEPSLCLATVFLHAAHAAIHEARQDAGYEPIWFDLKTPCTVENIFMAVGHKLEHFKLK</sequence>
<evidence type="ECO:0000256" key="17">
    <source>
        <dbReference type="ARBA" id="ARBA00052415"/>
    </source>
</evidence>
<dbReference type="SUPFAM" id="SSF55447">
    <property type="entry name" value="CO dehydrogenase flavoprotein C-terminal domain-like"/>
    <property type="match status" value="2"/>
</dbReference>
<organism evidence="21">
    <name type="scientific">Heliothis virescens</name>
    <name type="common">Tobacco budworm moth</name>
    <dbReference type="NCBI Taxonomy" id="7102"/>
    <lineage>
        <taxon>Eukaryota</taxon>
        <taxon>Metazoa</taxon>
        <taxon>Ecdysozoa</taxon>
        <taxon>Arthropoda</taxon>
        <taxon>Hexapoda</taxon>
        <taxon>Insecta</taxon>
        <taxon>Pterygota</taxon>
        <taxon>Neoptera</taxon>
        <taxon>Endopterygota</taxon>
        <taxon>Lepidoptera</taxon>
        <taxon>Glossata</taxon>
        <taxon>Ditrysia</taxon>
        <taxon>Noctuoidea</taxon>
        <taxon>Noctuidae</taxon>
        <taxon>Heliothinae</taxon>
        <taxon>Heliothis</taxon>
    </lineage>
</organism>
<dbReference type="InterPro" id="IPR008274">
    <property type="entry name" value="AldOxase/xan_DH_MoCoBD1"/>
</dbReference>
<comment type="catalytic activity">
    <reaction evidence="17">
        <text>indole-3-acetaldehyde + O2 + H2O = (indol-3-yl)acetate + H2O2 + H(+)</text>
        <dbReference type="Rhea" id="RHEA:16277"/>
        <dbReference type="ChEBI" id="CHEBI:15377"/>
        <dbReference type="ChEBI" id="CHEBI:15378"/>
        <dbReference type="ChEBI" id="CHEBI:15379"/>
        <dbReference type="ChEBI" id="CHEBI:16240"/>
        <dbReference type="ChEBI" id="CHEBI:18086"/>
        <dbReference type="ChEBI" id="CHEBI:30854"/>
        <dbReference type="EC" id="1.2.3.7"/>
    </reaction>
</comment>
<proteinExistence type="inferred from homology"/>
<dbReference type="SUPFAM" id="SSF47741">
    <property type="entry name" value="CO dehydrogenase ISP C-domain like"/>
    <property type="match status" value="1"/>
</dbReference>
<dbReference type="InterPro" id="IPR001041">
    <property type="entry name" value="2Fe-2S_ferredoxin-type"/>
</dbReference>
<protein>
    <recommendedName>
        <fullName evidence="18">Indole-3-acetaldehyde oxidase</fullName>
    </recommendedName>
</protein>
<dbReference type="Gene3D" id="3.30.465.10">
    <property type="match status" value="1"/>
</dbReference>
<dbReference type="Pfam" id="PF01315">
    <property type="entry name" value="Ald_Xan_dh_C"/>
    <property type="match status" value="2"/>
</dbReference>
<accession>A0A2A4JYR8</accession>
<evidence type="ECO:0000259" key="20">
    <source>
        <dbReference type="PROSITE" id="PS51387"/>
    </source>
</evidence>
<dbReference type="InterPro" id="IPR002888">
    <property type="entry name" value="2Fe-2S-bd"/>
</dbReference>
<dbReference type="Gene3D" id="1.10.150.120">
    <property type="entry name" value="[2Fe-2S]-binding domain"/>
    <property type="match status" value="1"/>
</dbReference>
<evidence type="ECO:0000256" key="8">
    <source>
        <dbReference type="ARBA" id="ARBA00022714"/>
    </source>
</evidence>
<keyword evidence="7" id="KW-0285">Flavoprotein</keyword>
<evidence type="ECO:0000256" key="13">
    <source>
        <dbReference type="ARBA" id="ARBA00023014"/>
    </source>
</evidence>
<keyword evidence="12" id="KW-0408">Iron</keyword>
<keyword evidence="6" id="KW-0500">Molybdenum</keyword>
<dbReference type="PANTHER" id="PTHR11908:SF132">
    <property type="entry name" value="ALDEHYDE OXIDASE 1-RELATED"/>
    <property type="match status" value="1"/>
</dbReference>
<evidence type="ECO:0000256" key="10">
    <source>
        <dbReference type="ARBA" id="ARBA00022827"/>
    </source>
</evidence>
<dbReference type="SUPFAM" id="SSF54665">
    <property type="entry name" value="CO dehydrogenase molybdoprotein N-domain-like"/>
    <property type="match status" value="2"/>
</dbReference>
<dbReference type="SMART" id="SM01092">
    <property type="entry name" value="CO_deh_flav_C"/>
    <property type="match status" value="2"/>
</dbReference>
<dbReference type="Gene3D" id="3.90.1170.50">
    <property type="entry name" value="Aldehyde oxidase/xanthine dehydrogenase, a/b hammerhead"/>
    <property type="match status" value="2"/>
</dbReference>
<dbReference type="Pfam" id="PF03450">
    <property type="entry name" value="CO_deh_flav_C"/>
    <property type="match status" value="1"/>
</dbReference>
<dbReference type="InterPro" id="IPR016208">
    <property type="entry name" value="Ald_Oxase/xanthine_DH-like"/>
</dbReference>
<dbReference type="PANTHER" id="PTHR11908">
    <property type="entry name" value="XANTHINE DEHYDROGENASE"/>
    <property type="match status" value="1"/>
</dbReference>
<dbReference type="FunFam" id="3.30.365.10:FF:000008">
    <property type="entry name" value="Aldehyde oxidase1"/>
    <property type="match status" value="1"/>
</dbReference>
<dbReference type="GO" id="GO:0051537">
    <property type="term" value="F:2 iron, 2 sulfur cluster binding"/>
    <property type="evidence" value="ECO:0007669"/>
    <property type="project" value="UniProtKB-KW"/>
</dbReference>
<dbReference type="Gene3D" id="3.30.390.50">
    <property type="entry name" value="CO dehydrogenase flavoprotein, C-terminal domain"/>
    <property type="match status" value="2"/>
</dbReference>
<keyword evidence="14" id="KW-0520">NAD</keyword>
<comment type="subcellular location">
    <subcellularLocation>
        <location evidence="3">Peroxisome</location>
    </subcellularLocation>
</comment>
<evidence type="ECO:0000256" key="14">
    <source>
        <dbReference type="ARBA" id="ARBA00023027"/>
    </source>
</evidence>
<dbReference type="CDD" id="cd00207">
    <property type="entry name" value="fer2"/>
    <property type="match status" value="1"/>
</dbReference>
<dbReference type="InterPro" id="IPR016169">
    <property type="entry name" value="FAD-bd_PCMH_sub2"/>
</dbReference>
<comment type="similarity">
    <text evidence="4">Belongs to the xanthine dehydrogenase family.</text>
</comment>
<dbReference type="PROSITE" id="PS51387">
    <property type="entry name" value="FAD_PCMH"/>
    <property type="match status" value="1"/>
</dbReference>
<dbReference type="GO" id="GO:0005506">
    <property type="term" value="F:iron ion binding"/>
    <property type="evidence" value="ECO:0007669"/>
    <property type="project" value="InterPro"/>
</dbReference>
<dbReference type="Pfam" id="PF00941">
    <property type="entry name" value="FAD_binding_5"/>
    <property type="match status" value="1"/>
</dbReference>
<evidence type="ECO:0000256" key="6">
    <source>
        <dbReference type="ARBA" id="ARBA00022505"/>
    </source>
</evidence>
<dbReference type="InterPro" id="IPR036318">
    <property type="entry name" value="FAD-bd_PCMH-like_sf"/>
</dbReference>
<dbReference type="InterPro" id="IPR036884">
    <property type="entry name" value="2Fe-2S-bd_dom_sf"/>
</dbReference>
<comment type="cofactor">
    <cofactor evidence="16">
        <name>[2Fe-2S] cluster</name>
        <dbReference type="ChEBI" id="CHEBI:190135"/>
    </cofactor>
</comment>
<evidence type="ECO:0000256" key="7">
    <source>
        <dbReference type="ARBA" id="ARBA00022630"/>
    </source>
</evidence>
<dbReference type="FunFam" id="3.10.20.30:FF:000012">
    <property type="entry name" value="Xanthine dehydrogenase/oxidase"/>
    <property type="match status" value="1"/>
</dbReference>
<dbReference type="InterPro" id="IPR037165">
    <property type="entry name" value="AldOxase/xan_DH_Mopterin-bd_sf"/>
</dbReference>